<evidence type="ECO:0000313" key="1">
    <source>
        <dbReference type="EMBL" id="EGG13360.1"/>
    </source>
</evidence>
<evidence type="ECO:0008006" key="3">
    <source>
        <dbReference type="Google" id="ProtNLM"/>
    </source>
</evidence>
<gene>
    <name evidence="1" type="ORF">DFA_11121</name>
</gene>
<organism evidence="1 2">
    <name type="scientific">Cavenderia fasciculata</name>
    <name type="common">Slime mold</name>
    <name type="synonym">Dictyostelium fasciculatum</name>
    <dbReference type="NCBI Taxonomy" id="261658"/>
    <lineage>
        <taxon>Eukaryota</taxon>
        <taxon>Amoebozoa</taxon>
        <taxon>Evosea</taxon>
        <taxon>Eumycetozoa</taxon>
        <taxon>Dictyostelia</taxon>
        <taxon>Acytosteliales</taxon>
        <taxon>Cavenderiaceae</taxon>
        <taxon>Cavenderia</taxon>
    </lineage>
</organism>
<name>F4QF01_CACFS</name>
<dbReference type="KEGG" id="dfa:DFA_11121"/>
<accession>F4QF01</accession>
<evidence type="ECO:0000313" key="2">
    <source>
        <dbReference type="Proteomes" id="UP000007797"/>
    </source>
</evidence>
<dbReference type="RefSeq" id="XP_004350064.1">
    <property type="nucleotide sequence ID" value="XM_004350014.1"/>
</dbReference>
<dbReference type="Proteomes" id="UP000007797">
    <property type="component" value="Unassembled WGS sequence"/>
</dbReference>
<dbReference type="AlphaFoldDB" id="F4QF01"/>
<dbReference type="EMBL" id="GL883029">
    <property type="protein sequence ID" value="EGG13360.1"/>
    <property type="molecule type" value="Genomic_DNA"/>
</dbReference>
<dbReference type="GeneID" id="14865778"/>
<protein>
    <recommendedName>
        <fullName evidence="3">F-box domain-containing protein</fullName>
    </recommendedName>
</protein>
<keyword evidence="2" id="KW-1185">Reference proteome</keyword>
<sequence>MQEIPVVIQHYVLSKYNTKFIRLSDRNQVYHLTKDVGLNARISHLALVCKRWFRILSVLVSQHRDGVLIEELPKSLLSEQQQKQQGSDVHESTPNSMSQYMLTFSLTHVHTLVIHYGDYDNGTGTNLNSTQNVISMIKTMTMLERVALRIKNLRQPKLDRADEKGMIGLVESINQLNRNREFAIKIEARIWIKILVYTNTTWEIGYLEKLCTNLGVEMTKLHWHREDIGKPNRDYSCFDALCHNVESLKPKHLTIINHADKYRDTIPPYASFKLFNLNYDGLERVNIKVGLVKIRYINILLQSKTIKSLMIRFQWHNEYDDLTQEQSKNPLSLILSLQKAAPLIEEMAQHLQNNKTLTSLTIKDGYESANEYRLPSFDQMINNPFANLLSNNQTSLKHLAFENSEDYLDQRFYQSITNNTTLQSLRIRFGDFKYVNSMEYQKQSISSICTSLSINRTLQSLNIVLAQYLKEDLINQFIQIPNRNCLLIVHEKNGIITI</sequence>
<proteinExistence type="predicted"/>
<reference evidence="2" key="1">
    <citation type="journal article" date="2011" name="Genome Res.">
        <title>Phylogeny-wide analysis of social amoeba genomes highlights ancient origins for complex intercellular communication.</title>
        <authorList>
            <person name="Heidel A.J."/>
            <person name="Lawal H.M."/>
            <person name="Felder M."/>
            <person name="Schilde C."/>
            <person name="Helps N.R."/>
            <person name="Tunggal B."/>
            <person name="Rivero F."/>
            <person name="John U."/>
            <person name="Schleicher M."/>
            <person name="Eichinger L."/>
            <person name="Platzer M."/>
            <person name="Noegel A.A."/>
            <person name="Schaap P."/>
            <person name="Gloeckner G."/>
        </authorList>
    </citation>
    <scope>NUCLEOTIDE SEQUENCE [LARGE SCALE GENOMIC DNA]</scope>
    <source>
        <strain evidence="2">SH3</strain>
    </source>
</reference>